<protein>
    <submittedName>
        <fullName evidence="1">Uncharacterized protein</fullName>
    </submittedName>
</protein>
<keyword evidence="2" id="KW-1185">Reference proteome</keyword>
<dbReference type="KEGG" id="bwa:HLV38_03640"/>
<dbReference type="AlphaFoldDB" id="A0A6M8J2G1"/>
<evidence type="ECO:0000313" key="2">
    <source>
        <dbReference type="Proteomes" id="UP000503297"/>
    </source>
</evidence>
<gene>
    <name evidence="1" type="ORF">HLV38_03640</name>
</gene>
<dbReference type="RefSeq" id="WP_172163537.1">
    <property type="nucleotide sequence ID" value="NZ_CP053716.1"/>
</dbReference>
<dbReference type="EMBL" id="CP053716">
    <property type="protein sequence ID" value="QKF07311.1"/>
    <property type="molecule type" value="Genomic_DNA"/>
</dbReference>
<sequence>MKRVSRATLALALALVMAFPPTALAQPEEHGDGPDTVSGAVVAEKEGDGRTQGLLSTPEGIQILEQIERQDENSYAAGTEETSLFAVETEKKAEAVTAAAWEDWDSLQPSKDYVAREVVIGFRFDVDEQTMRTVLLESGLTYRATIYWDEPGEGAAGKAVTATIDSADQSVF</sequence>
<organism evidence="1 2">
    <name type="scientific">Berryella wangjianweii</name>
    <dbReference type="NCBI Taxonomy" id="2734634"/>
    <lineage>
        <taxon>Bacteria</taxon>
        <taxon>Bacillati</taxon>
        <taxon>Actinomycetota</taxon>
        <taxon>Coriobacteriia</taxon>
        <taxon>Eggerthellales</taxon>
        <taxon>Eggerthellaceae</taxon>
        <taxon>Berryella</taxon>
    </lineage>
</organism>
<proteinExistence type="predicted"/>
<reference evidence="2" key="1">
    <citation type="submission" date="2020-05" db="EMBL/GenBank/DDBJ databases">
        <title>Novel species in genus Nocardioides.</title>
        <authorList>
            <person name="Zhang G."/>
        </authorList>
    </citation>
    <scope>NUCLEOTIDE SEQUENCE [LARGE SCALE GENOMIC DNA]</scope>
    <source>
        <strain evidence="2">zg-1050</strain>
    </source>
</reference>
<name>A0A6M8J2G1_9ACTN</name>
<evidence type="ECO:0000313" key="1">
    <source>
        <dbReference type="EMBL" id="QKF07311.1"/>
    </source>
</evidence>
<dbReference type="Proteomes" id="UP000503297">
    <property type="component" value="Chromosome"/>
</dbReference>
<accession>A0A6M8J2G1</accession>